<sequence>MEQQQHNQRPATCTKLKEDMQAVKGESPIIYVNVFYNISSLMQIMTTRGMIKFAMFANDSKRLRKLSYSKTLKD</sequence>
<name>A0A1B0AQ43_9MUSC</name>
<proteinExistence type="predicted"/>
<reference evidence="1" key="2">
    <citation type="submission" date="2020-05" db="UniProtKB">
        <authorList>
            <consortium name="EnsemblMetazoa"/>
        </authorList>
    </citation>
    <scope>IDENTIFICATION</scope>
    <source>
        <strain evidence="1">IAEA</strain>
    </source>
</reference>
<organism evidence="1 2">
    <name type="scientific">Glossina palpalis gambiensis</name>
    <dbReference type="NCBI Taxonomy" id="67801"/>
    <lineage>
        <taxon>Eukaryota</taxon>
        <taxon>Metazoa</taxon>
        <taxon>Ecdysozoa</taxon>
        <taxon>Arthropoda</taxon>
        <taxon>Hexapoda</taxon>
        <taxon>Insecta</taxon>
        <taxon>Pterygota</taxon>
        <taxon>Neoptera</taxon>
        <taxon>Endopterygota</taxon>
        <taxon>Diptera</taxon>
        <taxon>Brachycera</taxon>
        <taxon>Muscomorpha</taxon>
        <taxon>Hippoboscoidea</taxon>
        <taxon>Glossinidae</taxon>
        <taxon>Glossina</taxon>
    </lineage>
</organism>
<dbReference type="VEuPathDB" id="VectorBase:GPPI004543"/>
<accession>A0A1B0AQ43</accession>
<dbReference type="Proteomes" id="UP000092460">
    <property type="component" value="Unassembled WGS sequence"/>
</dbReference>
<dbReference type="EnsemblMetazoa" id="GPPI004543-RA">
    <property type="protein sequence ID" value="GPPI004543-PA"/>
    <property type="gene ID" value="GPPI004543"/>
</dbReference>
<reference evidence="2" key="1">
    <citation type="submission" date="2015-01" db="EMBL/GenBank/DDBJ databases">
        <authorList>
            <person name="Aksoy S."/>
            <person name="Warren W."/>
            <person name="Wilson R.K."/>
        </authorList>
    </citation>
    <scope>NUCLEOTIDE SEQUENCE [LARGE SCALE GENOMIC DNA]</scope>
    <source>
        <strain evidence="2">IAEA</strain>
    </source>
</reference>
<dbReference type="AlphaFoldDB" id="A0A1B0AQ43"/>
<evidence type="ECO:0000313" key="1">
    <source>
        <dbReference type="EnsemblMetazoa" id="GPPI004543-PA"/>
    </source>
</evidence>
<dbReference type="EMBL" id="JXJN01001664">
    <property type="status" value="NOT_ANNOTATED_CDS"/>
    <property type="molecule type" value="Genomic_DNA"/>
</dbReference>
<keyword evidence="2" id="KW-1185">Reference proteome</keyword>
<protein>
    <submittedName>
        <fullName evidence="1">Uncharacterized protein</fullName>
    </submittedName>
</protein>
<evidence type="ECO:0000313" key="2">
    <source>
        <dbReference type="Proteomes" id="UP000092460"/>
    </source>
</evidence>